<evidence type="ECO:0000256" key="6">
    <source>
        <dbReference type="ARBA" id="ARBA00022989"/>
    </source>
</evidence>
<organism evidence="9">
    <name type="scientific">Prymnesium polylepis</name>
    <dbReference type="NCBI Taxonomy" id="72548"/>
    <lineage>
        <taxon>Eukaryota</taxon>
        <taxon>Haptista</taxon>
        <taxon>Haptophyta</taxon>
        <taxon>Prymnesiophyceae</taxon>
        <taxon>Prymnesiales</taxon>
        <taxon>Prymnesiaceae</taxon>
        <taxon>Prymnesium</taxon>
    </lineage>
</organism>
<protein>
    <recommendedName>
        <fullName evidence="3">ER membrane protein complex subunit 6</fullName>
    </recommendedName>
</protein>
<evidence type="ECO:0000256" key="1">
    <source>
        <dbReference type="ARBA" id="ARBA00004477"/>
    </source>
</evidence>
<evidence type="ECO:0000256" key="8">
    <source>
        <dbReference type="SAM" id="Phobius"/>
    </source>
</evidence>
<evidence type="ECO:0000256" key="4">
    <source>
        <dbReference type="ARBA" id="ARBA00022692"/>
    </source>
</evidence>
<dbReference type="Pfam" id="PF07019">
    <property type="entry name" value="EMC6"/>
    <property type="match status" value="1"/>
</dbReference>
<evidence type="ECO:0000256" key="3">
    <source>
        <dbReference type="ARBA" id="ARBA00020827"/>
    </source>
</evidence>
<dbReference type="InterPro" id="IPR029008">
    <property type="entry name" value="EMC6-like"/>
</dbReference>
<dbReference type="AlphaFoldDB" id="A0A6T7XXJ5"/>
<dbReference type="EMBL" id="HBKO01008195">
    <property type="protein sequence ID" value="CAE2198474.1"/>
    <property type="molecule type" value="Transcribed_RNA"/>
</dbReference>
<reference evidence="9" key="1">
    <citation type="submission" date="2021-01" db="EMBL/GenBank/DDBJ databases">
        <authorList>
            <person name="Corre E."/>
            <person name="Pelletier E."/>
            <person name="Niang G."/>
            <person name="Scheremetjew M."/>
            <person name="Finn R."/>
            <person name="Kale V."/>
            <person name="Holt S."/>
            <person name="Cochrane G."/>
            <person name="Meng A."/>
            <person name="Brown T."/>
            <person name="Cohen L."/>
        </authorList>
    </citation>
    <scope>NUCLEOTIDE SEQUENCE</scope>
    <source>
        <strain evidence="9">UIO037</strain>
    </source>
</reference>
<dbReference type="GO" id="GO:0034975">
    <property type="term" value="P:protein folding in endoplasmic reticulum"/>
    <property type="evidence" value="ECO:0007669"/>
    <property type="project" value="TreeGrafter"/>
</dbReference>
<comment type="subcellular location">
    <subcellularLocation>
        <location evidence="1">Endoplasmic reticulum membrane</location>
        <topology evidence="1">Multi-pass membrane protein</topology>
    </subcellularLocation>
</comment>
<gene>
    <name evidence="9" type="ORF">CPOL0286_LOCUS3828</name>
</gene>
<dbReference type="GO" id="GO:0072546">
    <property type="term" value="C:EMC complex"/>
    <property type="evidence" value="ECO:0007669"/>
    <property type="project" value="InterPro"/>
</dbReference>
<accession>A0A6T7XXJ5</accession>
<comment type="similarity">
    <text evidence="2">Belongs to the EMC6 family.</text>
</comment>
<evidence type="ECO:0000256" key="7">
    <source>
        <dbReference type="ARBA" id="ARBA00023136"/>
    </source>
</evidence>
<evidence type="ECO:0000256" key="5">
    <source>
        <dbReference type="ARBA" id="ARBA00022824"/>
    </source>
</evidence>
<proteinExistence type="inferred from homology"/>
<keyword evidence="4 8" id="KW-0812">Transmembrane</keyword>
<feature type="transmembrane region" description="Helical" evidence="8">
    <location>
        <begin position="90"/>
        <end position="108"/>
    </location>
</feature>
<evidence type="ECO:0000313" key="9">
    <source>
        <dbReference type="EMBL" id="CAE2198474.1"/>
    </source>
</evidence>
<dbReference type="GO" id="GO:0000045">
    <property type="term" value="P:autophagosome assembly"/>
    <property type="evidence" value="ECO:0007669"/>
    <property type="project" value="TreeGrafter"/>
</dbReference>
<dbReference type="PANTHER" id="PTHR20994">
    <property type="entry name" value="ER MEMBRANE PROTEIN COMPLEX SUBUNIT 6"/>
    <property type="match status" value="1"/>
</dbReference>
<keyword evidence="5" id="KW-0256">Endoplasmic reticulum</keyword>
<feature type="transmembrane region" description="Helical" evidence="8">
    <location>
        <begin position="50"/>
        <end position="69"/>
    </location>
</feature>
<evidence type="ECO:0000256" key="2">
    <source>
        <dbReference type="ARBA" id="ARBA00009436"/>
    </source>
</evidence>
<feature type="transmembrane region" description="Helical" evidence="8">
    <location>
        <begin position="26"/>
        <end position="44"/>
    </location>
</feature>
<name>A0A6T7XXJ5_9EUKA</name>
<keyword evidence="7 8" id="KW-0472">Membrane</keyword>
<keyword evidence="6 8" id="KW-1133">Transmembrane helix</keyword>
<dbReference type="PANTHER" id="PTHR20994:SF0">
    <property type="entry name" value="ER MEMBRANE PROTEIN COMPLEX SUBUNIT 6"/>
    <property type="match status" value="1"/>
</dbReference>
<dbReference type="InterPro" id="IPR008504">
    <property type="entry name" value="Emc6"/>
</dbReference>
<sequence length="111" mass="12785">MEPPQEAEVDFSEVFSFDRIGYNTRNLNYCRVFVAIVSGCAAGIMGLTSIIGFLTFFLTTGILSLMMYVKMGMQPKPYFKKAEEVWTEGVMQALMSYILFWTLFYDIVHIY</sequence>